<proteinExistence type="predicted"/>
<reference evidence="1" key="1">
    <citation type="submission" date="2023-10" db="EMBL/GenBank/DDBJ databases">
        <authorList>
            <person name="Rodriguez Cubillos JULIANA M."/>
            <person name="De Vega J."/>
        </authorList>
    </citation>
    <scope>NUCLEOTIDE SEQUENCE</scope>
</reference>
<comment type="caution">
    <text evidence="1">The sequence shown here is derived from an EMBL/GenBank/DDBJ whole genome shotgun (WGS) entry which is preliminary data.</text>
</comment>
<name>A0ACB0JTU9_TRIPR</name>
<accession>A0ACB0JTU9</accession>
<dbReference type="EMBL" id="CASHSV030000109">
    <property type="protein sequence ID" value="CAJ2648529.1"/>
    <property type="molecule type" value="Genomic_DNA"/>
</dbReference>
<evidence type="ECO:0000313" key="2">
    <source>
        <dbReference type="Proteomes" id="UP001177021"/>
    </source>
</evidence>
<sequence length="536" mass="59479">MSPPQPRPVHPKIWQSCAGPAVTIPKLHSKVYYFPLGHLEHACPFPNPKTISIIHNNNRPYIPCIITAVDLLSDPHTDEVFAKLILTPITDTQHVQEHPVVPDQEDDDDGGDKVVSYIKILTQSDSNNGGGFSVPRQCADLIFPELDFTDPMPSQQLYINEVHGGGVWKYTHVYRGKPKRHLFTTGWTPFVNGKKLVAGDTVVFLKNSTGNMFVGIRRNMKFAAAEAAASQKKKKEKVEGFSRNGKRGNVTEEAAVIEAVERAEKNMAFEVVYYPTPNWSDFVVEAKVVDEAMKIGWESGMRVKLVLKKEECSKKPLCQPQGAISNVSIVPNWRMLKVNWDEPEISQYPNCVNPWQVELISQVPALYLPFHQTKRPRLTMGEPFIPMIEFPCSTMESFNQTLLNCDSFPAGMQGARHDHLSSAASTSSNLLNYNGYGFFVNSIMAGMSTMPKEINIGSSTSVDSSSPHNNFGTNYVQTHNDNTERVKPSSIKLFGKTIHIVESSDFTDSGIKGSEDGSNGCSQIEVVDKICTGNAQ</sequence>
<dbReference type="Proteomes" id="UP001177021">
    <property type="component" value="Unassembled WGS sequence"/>
</dbReference>
<keyword evidence="2" id="KW-1185">Reference proteome</keyword>
<evidence type="ECO:0000313" key="1">
    <source>
        <dbReference type="EMBL" id="CAJ2648529.1"/>
    </source>
</evidence>
<organism evidence="1 2">
    <name type="scientific">Trifolium pratense</name>
    <name type="common">Red clover</name>
    <dbReference type="NCBI Taxonomy" id="57577"/>
    <lineage>
        <taxon>Eukaryota</taxon>
        <taxon>Viridiplantae</taxon>
        <taxon>Streptophyta</taxon>
        <taxon>Embryophyta</taxon>
        <taxon>Tracheophyta</taxon>
        <taxon>Spermatophyta</taxon>
        <taxon>Magnoliopsida</taxon>
        <taxon>eudicotyledons</taxon>
        <taxon>Gunneridae</taxon>
        <taxon>Pentapetalae</taxon>
        <taxon>rosids</taxon>
        <taxon>fabids</taxon>
        <taxon>Fabales</taxon>
        <taxon>Fabaceae</taxon>
        <taxon>Papilionoideae</taxon>
        <taxon>50 kb inversion clade</taxon>
        <taxon>NPAAA clade</taxon>
        <taxon>Hologalegina</taxon>
        <taxon>IRL clade</taxon>
        <taxon>Trifolieae</taxon>
        <taxon>Trifolium</taxon>
    </lineage>
</organism>
<gene>
    <name evidence="1" type="ORF">MILVUS5_LOCUS16854</name>
</gene>
<protein>
    <submittedName>
        <fullName evidence="1">Uncharacterized protein</fullName>
    </submittedName>
</protein>